<dbReference type="Proteomes" id="UP000283095">
    <property type="component" value="Chromosome"/>
</dbReference>
<feature type="transmembrane region" description="Helical" evidence="2">
    <location>
        <begin position="812"/>
        <end position="830"/>
    </location>
</feature>
<dbReference type="SMART" id="SM00327">
    <property type="entry name" value="VWA"/>
    <property type="match status" value="2"/>
</dbReference>
<dbReference type="OrthoDB" id="9781333at2"/>
<gene>
    <name evidence="4" type="ORF">BAOM_1632</name>
</gene>
<dbReference type="InterPro" id="IPR036465">
    <property type="entry name" value="vWFA_dom_sf"/>
</dbReference>
<feature type="region of interest" description="Disordered" evidence="1">
    <location>
        <begin position="853"/>
        <end position="917"/>
    </location>
</feature>
<feature type="compositionally biased region" description="Basic and acidic residues" evidence="1">
    <location>
        <begin position="892"/>
        <end position="917"/>
    </location>
</feature>
<sequence length="917" mass="101750">MGIELTYPYLLLLLLPCVFLMYSFWKNSRLTMNRSEKVIIITLRSLVFFLLIFALTIPQLLLPVKGTTVVFLADQSASVDNKGEDILAWIEASVDKKAADDAFAVASFGGDVAAEQGVTKKETVISQFSSEVDETETSIEAGIRFASSFISNDENGRIVLFSDGNETMGHAAETVKLLHNKGIELDVVPIQVPVKKDVSLTDLSVSPSLYQGEKADISVSIASDIAQEATIRISLNDKEIIKKSVAVKEGNNVFGFSHIVTETGMHVYKAEIAGKEDAYAENNTLHAITNVKGTPKVLIVEENRSLLSSILSGNGFDVATIVPEKLPTMLSGFLQYQSVVFNNVSATSISQNQMQLIEQSVKEFGNGFVMTGGENSFGLGGYFKTPIEKLLPVDMDVKGKKEMPSLGLVIVMDRSGSMSGNKLSLAKEAAARSVELLEEGDTFGFITFDDRPWQIVETEPLKNKEAAMDQIRSVASGGGTEIYRSLELAYEQLKDKKLQRKHIILLTDGQSPGNDYEALIEEGKEQNITLSTVSIGNDADKLLLEELAQWGAGRYYDVVDSSVIPSILSRETVMATKTYIEDNPFYPTIQQGTGWNSLFADGVPQMNAYIATTAKERAKEPLISGKEDPVLAEWQYGMGTTIAFTSDVTGKWSGDWPRWNQWGNFLNQMITTTLPKYESEPYTVTMDHSGDETVLSIQAATNNLHPLSASIVSEKGDRIDSHPKLVAPGKYEMTVPNQSGLYFLSVQQGHETGASNLYQTGFTIPYSKEYAQQGLNQRYIDELLATSGGQELKKEASAFRDLKEMSQHKQSISAWLLCAAFLLFFVEIVIRRFGWQRLCSFFTRKKQAIERSKAETTMKRLKQAKQTVERAPNKSMQVEEHKQATGKSQLKQMDKKLSSSEREERMKRLLEAKRRKH</sequence>
<keyword evidence="2" id="KW-0812">Transmembrane</keyword>
<evidence type="ECO:0000313" key="4">
    <source>
        <dbReference type="EMBL" id="AZV42242.1"/>
    </source>
</evidence>
<dbReference type="AlphaFoldDB" id="A0A3Q9RLW1"/>
<feature type="domain" description="VWFA" evidence="3">
    <location>
        <begin position="407"/>
        <end position="571"/>
    </location>
</feature>
<dbReference type="SUPFAM" id="SSF52317">
    <property type="entry name" value="Class I glutamine amidotransferase-like"/>
    <property type="match status" value="1"/>
</dbReference>
<evidence type="ECO:0000259" key="3">
    <source>
        <dbReference type="PROSITE" id="PS50234"/>
    </source>
</evidence>
<dbReference type="InterPro" id="IPR029062">
    <property type="entry name" value="Class_I_gatase-like"/>
</dbReference>
<dbReference type="RefSeq" id="WP_127759766.1">
    <property type="nucleotide sequence ID" value="NZ_CP026095.1"/>
</dbReference>
<feature type="transmembrane region" description="Helical" evidence="2">
    <location>
        <begin position="6"/>
        <end position="25"/>
    </location>
</feature>
<dbReference type="Pfam" id="PF00092">
    <property type="entry name" value="VWA"/>
    <property type="match status" value="1"/>
</dbReference>
<dbReference type="SUPFAM" id="SSF53300">
    <property type="entry name" value="vWA-like"/>
    <property type="match status" value="2"/>
</dbReference>
<dbReference type="Gene3D" id="3.40.50.410">
    <property type="entry name" value="von Willebrand factor, type A domain"/>
    <property type="match status" value="1"/>
</dbReference>
<dbReference type="InterPro" id="IPR002035">
    <property type="entry name" value="VWF_A"/>
</dbReference>
<keyword evidence="2" id="KW-0472">Membrane</keyword>
<keyword evidence="2" id="KW-1133">Transmembrane helix</keyword>
<feature type="compositionally biased region" description="Basic and acidic residues" evidence="1">
    <location>
        <begin position="867"/>
        <end position="883"/>
    </location>
</feature>
<dbReference type="PANTHER" id="PTHR37947">
    <property type="entry name" value="BLL2462 PROTEIN"/>
    <property type="match status" value="1"/>
</dbReference>
<accession>A0A3Q9RLW1</accession>
<dbReference type="Pfam" id="PF13519">
    <property type="entry name" value="VWA_2"/>
    <property type="match status" value="1"/>
</dbReference>
<dbReference type="EMBL" id="CP026095">
    <property type="protein sequence ID" value="AZV42242.1"/>
    <property type="molecule type" value="Genomic_DNA"/>
</dbReference>
<evidence type="ECO:0000313" key="5">
    <source>
        <dbReference type="Proteomes" id="UP000283095"/>
    </source>
</evidence>
<protein>
    <recommendedName>
        <fullName evidence="3">VWFA domain-containing protein</fullName>
    </recommendedName>
</protein>
<proteinExistence type="predicted"/>
<organism evidence="4 5">
    <name type="scientific">Peribacillus asahii</name>
    <dbReference type="NCBI Taxonomy" id="228899"/>
    <lineage>
        <taxon>Bacteria</taxon>
        <taxon>Bacillati</taxon>
        <taxon>Bacillota</taxon>
        <taxon>Bacilli</taxon>
        <taxon>Bacillales</taxon>
        <taxon>Bacillaceae</taxon>
        <taxon>Peribacillus</taxon>
    </lineage>
</organism>
<dbReference type="PROSITE" id="PS50234">
    <property type="entry name" value="VWFA"/>
    <property type="match status" value="1"/>
</dbReference>
<dbReference type="PANTHER" id="PTHR37947:SF2">
    <property type="entry name" value="VON WILLEBRAND FACTOR TYPE A"/>
    <property type="match status" value="1"/>
</dbReference>
<feature type="transmembrane region" description="Helical" evidence="2">
    <location>
        <begin position="37"/>
        <end position="57"/>
    </location>
</feature>
<name>A0A3Q9RLW1_9BACI</name>
<evidence type="ECO:0000256" key="2">
    <source>
        <dbReference type="SAM" id="Phobius"/>
    </source>
</evidence>
<dbReference type="CDD" id="cd00198">
    <property type="entry name" value="vWFA"/>
    <property type="match status" value="1"/>
</dbReference>
<evidence type="ECO:0000256" key="1">
    <source>
        <dbReference type="SAM" id="MobiDB-lite"/>
    </source>
</evidence>
<dbReference type="KEGG" id="pasa:BAOM_1632"/>
<reference evidence="4 5" key="1">
    <citation type="submission" date="2018-01" db="EMBL/GenBank/DDBJ databases">
        <title>Bacillus asahii Genome sequencing and assembly.</title>
        <authorList>
            <person name="Jiang H."/>
            <person name="Feng Y."/>
            <person name="Zhao F."/>
            <person name="Lin X."/>
        </authorList>
    </citation>
    <scope>NUCLEOTIDE SEQUENCE [LARGE SCALE GENOMIC DNA]</scope>
    <source>
        <strain evidence="4 5">OM18</strain>
    </source>
</reference>
<dbReference type="Gene3D" id="3.40.50.880">
    <property type="match status" value="2"/>
</dbReference>